<dbReference type="OrthoDB" id="5860606at2759"/>
<feature type="compositionally biased region" description="Basic and acidic residues" evidence="1">
    <location>
        <begin position="937"/>
        <end position="979"/>
    </location>
</feature>
<feature type="region of interest" description="Disordered" evidence="1">
    <location>
        <begin position="348"/>
        <end position="376"/>
    </location>
</feature>
<feature type="compositionally biased region" description="Basic and acidic residues" evidence="1">
    <location>
        <begin position="850"/>
        <end position="859"/>
    </location>
</feature>
<evidence type="ECO:0000313" key="2">
    <source>
        <dbReference type="EMBL" id="EYC41017.1"/>
    </source>
</evidence>
<feature type="region of interest" description="Disordered" evidence="1">
    <location>
        <begin position="391"/>
        <end position="434"/>
    </location>
</feature>
<feature type="region of interest" description="Disordered" evidence="1">
    <location>
        <begin position="757"/>
        <end position="826"/>
    </location>
</feature>
<organism evidence="2 3">
    <name type="scientific">Ancylostoma ceylanicum</name>
    <dbReference type="NCBI Taxonomy" id="53326"/>
    <lineage>
        <taxon>Eukaryota</taxon>
        <taxon>Metazoa</taxon>
        <taxon>Ecdysozoa</taxon>
        <taxon>Nematoda</taxon>
        <taxon>Chromadorea</taxon>
        <taxon>Rhabditida</taxon>
        <taxon>Rhabditina</taxon>
        <taxon>Rhabditomorpha</taxon>
        <taxon>Strongyloidea</taxon>
        <taxon>Ancylostomatidae</taxon>
        <taxon>Ancylostomatinae</taxon>
        <taxon>Ancylostoma</taxon>
    </lineage>
</organism>
<name>A0A016WP34_9BILA</name>
<dbReference type="EMBL" id="JARK01000185">
    <property type="protein sequence ID" value="EYC41017.1"/>
    <property type="molecule type" value="Genomic_DNA"/>
</dbReference>
<evidence type="ECO:0000313" key="3">
    <source>
        <dbReference type="Proteomes" id="UP000024635"/>
    </source>
</evidence>
<feature type="compositionally biased region" description="Basic and acidic residues" evidence="1">
    <location>
        <begin position="899"/>
        <end position="915"/>
    </location>
</feature>
<feature type="compositionally biased region" description="Polar residues" evidence="1">
    <location>
        <begin position="687"/>
        <end position="703"/>
    </location>
</feature>
<accession>A0A016WP34</accession>
<comment type="caution">
    <text evidence="2">The sequence shown here is derived from an EMBL/GenBank/DDBJ whole genome shotgun (WGS) entry which is preliminary data.</text>
</comment>
<keyword evidence="3" id="KW-1185">Reference proteome</keyword>
<sequence length="1021" mass="111258">MVLAKLYFSDEEIFEQLSRECSHLFQNGINAEVSEIVELTNGAISPFFQRRMLRCIDQLSCYRILRIDFALNEHAILKKKLIGRLELAQNVRYVIADALAYRNFAAVNLIAENAAAHLDKYSFFSGLEQIVYPMAMKLLSEATRMIFHAKPASMGWKKQSDESDRLGSKLQQHPNGYIGGLIEMWLERVALVEVADSKDVYRQRSLHSSIESIRAVLREDTTFNPICRGLLVFACDLVCSILEAIFGRPCQRIDELIENPYIDHHTGMSLVRKLTKGMLSSHADERVLNILGQLCAISIMDTPDASSHSTTDYRVPSCSRRGVLLAESAGIEGVTDYEFAQIASPLAEPNRSHTAKDVPVSKGANGSAKTSGDKQCLEEDYFRDLSHQLPRKEVEQKESGQSPSEPEVSAPDSEVLVSSERSSDQNDVLSVAPSRSVCEQVETMMAGVKYCREREHGGAGIDGKQPIKQCEAEVGPKEQDVTATDVLDEPSVDSLEHEELEAEAVDSSELNELHTDEVPPVFQQHLQDQCSQQKSKIEDTDDMKQESGQVPEAPVEAVDDTECAKIISDDHLDFSSQNPSVRTKWLSSDDFASGDNSGDATSVLLESTVSKKDDFESGPCKVTFDGRNDEHLLWEPAKGVPAPSHEETGMSGRSWNPGGAVSPGLDAEETIREKSSVGEPKGYCVVDQTTDPSALASQEQDFGSSVEEEQGISDVGAKNTAMESTKHLGGSRVQNDSPRVMSPGKAMLHKILSECAGPAVPSSKPTSKPEKCATDPGARESCFSGVSRKQSNPFPSTRGMVLSTSLESDPEFSNTSTDDDIAGCHSLGPKVAEAKAKIISDEGGQTKGKATLETEKDSAVLDSSGAVHAAPLDTDVWEDVAETPSSQGDSLKCESYASTKDRVGSVPEHVPKAKDSTVSAGSGFESEITMSNSPNRDTSERGTPSRDSCRVSEKARRDLEERGDVRHRPSRLEPIHEQEAMESSDVEDARATAQKKFLSGGFDSSTSSGFGGFVSFDFYSM</sequence>
<evidence type="ECO:0000256" key="1">
    <source>
        <dbReference type="SAM" id="MobiDB-lite"/>
    </source>
</evidence>
<dbReference type="AlphaFoldDB" id="A0A016WP34"/>
<proteinExistence type="predicted"/>
<feature type="region of interest" description="Disordered" evidence="1">
    <location>
        <begin position="838"/>
        <end position="867"/>
    </location>
</feature>
<gene>
    <name evidence="2" type="primary">Acey_s0585.g318</name>
    <name evidence="2" type="ORF">Y032_0585g318</name>
</gene>
<feature type="compositionally biased region" description="Polar residues" evidence="1">
    <location>
        <begin position="802"/>
        <end position="816"/>
    </location>
</feature>
<protein>
    <submittedName>
        <fullName evidence="2">Uncharacterized protein</fullName>
    </submittedName>
</protein>
<feature type="region of interest" description="Disordered" evidence="1">
    <location>
        <begin position="881"/>
        <end position="988"/>
    </location>
</feature>
<feature type="compositionally biased region" description="Basic and acidic residues" evidence="1">
    <location>
        <begin position="535"/>
        <end position="545"/>
    </location>
</feature>
<dbReference type="Proteomes" id="UP000024635">
    <property type="component" value="Unassembled WGS sequence"/>
</dbReference>
<reference evidence="3" key="1">
    <citation type="journal article" date="2015" name="Nat. Genet.">
        <title>The genome and transcriptome of the zoonotic hookworm Ancylostoma ceylanicum identify infection-specific gene families.</title>
        <authorList>
            <person name="Schwarz E.M."/>
            <person name="Hu Y."/>
            <person name="Antoshechkin I."/>
            <person name="Miller M.M."/>
            <person name="Sternberg P.W."/>
            <person name="Aroian R.V."/>
        </authorList>
    </citation>
    <scope>NUCLEOTIDE SEQUENCE</scope>
    <source>
        <strain evidence="3">HY135</strain>
    </source>
</reference>
<feature type="region of interest" description="Disordered" evidence="1">
    <location>
        <begin position="638"/>
        <end position="742"/>
    </location>
</feature>
<feature type="region of interest" description="Disordered" evidence="1">
    <location>
        <begin position="526"/>
        <end position="557"/>
    </location>
</feature>